<dbReference type="RefSeq" id="WP_318599520.1">
    <property type="nucleotide sequence ID" value="NZ_JAWSTH010000074.1"/>
</dbReference>
<dbReference type="PANTHER" id="PTHR30417">
    <property type="entry name" value="N-ACETYLMURAMOYL-L-ALANINE AMIDASE AMID"/>
    <property type="match status" value="1"/>
</dbReference>
<feature type="signal peptide" evidence="5">
    <location>
        <begin position="1"/>
        <end position="18"/>
    </location>
</feature>
<evidence type="ECO:0000256" key="4">
    <source>
        <dbReference type="ARBA" id="ARBA00023316"/>
    </source>
</evidence>
<organism evidence="7 8">
    <name type="scientific">Conexibacter stalactiti</name>
    <dbReference type="NCBI Taxonomy" id="1940611"/>
    <lineage>
        <taxon>Bacteria</taxon>
        <taxon>Bacillati</taxon>
        <taxon>Actinomycetota</taxon>
        <taxon>Thermoleophilia</taxon>
        <taxon>Solirubrobacterales</taxon>
        <taxon>Conexibacteraceae</taxon>
        <taxon>Conexibacter</taxon>
    </lineage>
</organism>
<dbReference type="SUPFAM" id="SSF55846">
    <property type="entry name" value="N-acetylmuramoyl-L-alanine amidase-like"/>
    <property type="match status" value="1"/>
</dbReference>
<protein>
    <recommendedName>
        <fullName evidence="2">N-acetylmuramoyl-L-alanine amidase</fullName>
        <ecNumber evidence="2">3.5.1.28</ecNumber>
    </recommendedName>
</protein>
<comment type="caution">
    <text evidence="7">The sequence shown here is derived from an EMBL/GenBank/DDBJ whole genome shotgun (WGS) entry which is preliminary data.</text>
</comment>
<dbReference type="InterPro" id="IPR036505">
    <property type="entry name" value="Amidase/PGRP_sf"/>
</dbReference>
<dbReference type="EC" id="3.5.1.28" evidence="2"/>
<evidence type="ECO:0000313" key="8">
    <source>
        <dbReference type="Proteomes" id="UP001284601"/>
    </source>
</evidence>
<dbReference type="Gene3D" id="3.40.80.10">
    <property type="entry name" value="Peptidoglycan recognition protein-like"/>
    <property type="match status" value="1"/>
</dbReference>
<keyword evidence="8" id="KW-1185">Reference proteome</keyword>
<dbReference type="InterPro" id="IPR002502">
    <property type="entry name" value="Amidase_domain"/>
</dbReference>
<comment type="catalytic activity">
    <reaction evidence="1">
        <text>Hydrolyzes the link between N-acetylmuramoyl residues and L-amino acid residues in certain cell-wall glycopeptides.</text>
        <dbReference type="EC" id="3.5.1.28"/>
    </reaction>
</comment>
<evidence type="ECO:0000259" key="6">
    <source>
        <dbReference type="Pfam" id="PF01510"/>
    </source>
</evidence>
<gene>
    <name evidence="7" type="ORF">R7226_22185</name>
</gene>
<feature type="chain" id="PRO_5046472188" description="N-acetylmuramoyl-L-alanine amidase" evidence="5">
    <location>
        <begin position="19"/>
        <end position="221"/>
    </location>
</feature>
<proteinExistence type="predicted"/>
<name>A0ABU4HV05_9ACTN</name>
<keyword evidence="3" id="KW-0378">Hydrolase</keyword>
<evidence type="ECO:0000256" key="5">
    <source>
        <dbReference type="SAM" id="SignalP"/>
    </source>
</evidence>
<dbReference type="InterPro" id="IPR051206">
    <property type="entry name" value="NAMLAA_amidase_2"/>
</dbReference>
<keyword evidence="4" id="KW-0961">Cell wall biogenesis/degradation</keyword>
<evidence type="ECO:0000256" key="2">
    <source>
        <dbReference type="ARBA" id="ARBA00011901"/>
    </source>
</evidence>
<reference evidence="8" key="1">
    <citation type="submission" date="2023-07" db="EMBL/GenBank/DDBJ databases">
        <title>Conexibacter stalactiti sp. nov., isolated from stalactites in a lava cave and emended description of the genus Conexibacter.</title>
        <authorList>
            <person name="Lee S.D."/>
        </authorList>
    </citation>
    <scope>NUCLEOTIDE SEQUENCE [LARGE SCALE GENOMIC DNA]</scope>
    <source>
        <strain evidence="8">KCTC 39840</strain>
    </source>
</reference>
<feature type="domain" description="N-acetylmuramoyl-L-alanine amidase" evidence="6">
    <location>
        <begin position="67"/>
        <end position="181"/>
    </location>
</feature>
<dbReference type="Pfam" id="PF01510">
    <property type="entry name" value="Amidase_2"/>
    <property type="match status" value="1"/>
</dbReference>
<evidence type="ECO:0000256" key="3">
    <source>
        <dbReference type="ARBA" id="ARBA00022801"/>
    </source>
</evidence>
<reference evidence="7 8" key="2">
    <citation type="submission" date="2023-10" db="EMBL/GenBank/DDBJ databases">
        <authorList>
            <person name="Han X.F."/>
        </authorList>
    </citation>
    <scope>NUCLEOTIDE SEQUENCE [LARGE SCALE GENOMIC DNA]</scope>
    <source>
        <strain evidence="7 8">KCTC 39840</strain>
    </source>
</reference>
<dbReference type="Proteomes" id="UP001284601">
    <property type="component" value="Unassembled WGS sequence"/>
</dbReference>
<evidence type="ECO:0000313" key="7">
    <source>
        <dbReference type="EMBL" id="MDW5597073.1"/>
    </source>
</evidence>
<keyword evidence="5" id="KW-0732">Signal</keyword>
<dbReference type="CDD" id="cd06583">
    <property type="entry name" value="PGRP"/>
    <property type="match status" value="1"/>
</dbReference>
<dbReference type="EMBL" id="JAWSTH010000074">
    <property type="protein sequence ID" value="MDW5597073.1"/>
    <property type="molecule type" value="Genomic_DNA"/>
</dbReference>
<sequence>MLSLLLALAALASSPAPVASSAPQAAQPAAAPRPAITRRFIPLTAQRRADTAAYARRHYGGATTTVRPHVIVEHWTQTGSVDATREIFVPNVPDAELGERPGTCAQFVIARSGRIVQLTPITFLCRHTVGLNWAAIGIEHVGYSDGEVLGNAAQMRASLKLTRWLRCTYEIPVRDVIGHAESLSSPFHRERVAALRTQTHDDFQPAAMRRYRALLRAEGEC</sequence>
<evidence type="ECO:0000256" key="1">
    <source>
        <dbReference type="ARBA" id="ARBA00001561"/>
    </source>
</evidence>
<dbReference type="PANTHER" id="PTHR30417:SF1">
    <property type="entry name" value="N-ACETYLMURAMOYL-L-ALANINE AMIDASE AMID"/>
    <property type="match status" value="1"/>
</dbReference>
<accession>A0ABU4HV05</accession>